<proteinExistence type="predicted"/>
<dbReference type="Pfam" id="PF24369">
    <property type="entry name" value="DUF7525"/>
    <property type="match status" value="1"/>
</dbReference>
<dbReference type="RefSeq" id="WP_089671378.1">
    <property type="nucleotide sequence ID" value="NZ_CP024845.1"/>
</dbReference>
<keyword evidence="1" id="KW-1133">Transmembrane helix</keyword>
<name>A0A1H6SG92_9EURY</name>
<feature type="transmembrane region" description="Helical" evidence="1">
    <location>
        <begin position="39"/>
        <end position="59"/>
    </location>
</feature>
<keyword evidence="1" id="KW-0812">Transmembrane</keyword>
<dbReference type="Proteomes" id="UP000198888">
    <property type="component" value="Unassembled WGS sequence"/>
</dbReference>
<dbReference type="OrthoDB" id="342277at2157"/>
<dbReference type="KEGG" id="hae:halTADL_3205"/>
<evidence type="ECO:0000313" key="2">
    <source>
        <dbReference type="EMBL" id="SEI66929.1"/>
    </source>
</evidence>
<dbReference type="AlphaFoldDB" id="A0A1H6SG92"/>
<protein>
    <submittedName>
        <fullName evidence="2">Uncharacterized protein</fullName>
    </submittedName>
</protein>
<dbReference type="STRING" id="1073996.SAMN05444271_10582"/>
<keyword evidence="1" id="KW-0472">Membrane</keyword>
<dbReference type="GeneID" id="35003971"/>
<accession>A0A2H4Q6E9</accession>
<organism evidence="2 3">
    <name type="scientific">Halohasta litchfieldiae</name>
    <dbReference type="NCBI Taxonomy" id="1073996"/>
    <lineage>
        <taxon>Archaea</taxon>
        <taxon>Methanobacteriati</taxon>
        <taxon>Methanobacteriota</taxon>
        <taxon>Stenosarchaea group</taxon>
        <taxon>Halobacteria</taxon>
        <taxon>Halobacteriales</taxon>
        <taxon>Haloferacaceae</taxon>
        <taxon>Halohasta</taxon>
    </lineage>
</organism>
<dbReference type="InterPro" id="IPR055947">
    <property type="entry name" value="DUF7525"/>
</dbReference>
<keyword evidence="3" id="KW-1185">Reference proteome</keyword>
<gene>
    <name evidence="2" type="ORF">SAMN05444271_10582</name>
</gene>
<evidence type="ECO:0000256" key="1">
    <source>
        <dbReference type="SAM" id="Phobius"/>
    </source>
</evidence>
<evidence type="ECO:0000313" key="3">
    <source>
        <dbReference type="Proteomes" id="UP000198888"/>
    </source>
</evidence>
<dbReference type="EMBL" id="FNYR01000005">
    <property type="protein sequence ID" value="SEI66929.1"/>
    <property type="molecule type" value="Genomic_DNA"/>
</dbReference>
<sequence length="60" mass="6194">METGSVDSDKAIGISMAFGVLAVLGALFMVGGSTQRMQAWAFAAAMVAASLCVVVIHLYE</sequence>
<reference evidence="2 3" key="1">
    <citation type="submission" date="2016-10" db="EMBL/GenBank/DDBJ databases">
        <authorList>
            <person name="de Groot N.N."/>
        </authorList>
    </citation>
    <scope>NUCLEOTIDE SEQUENCE [LARGE SCALE GENOMIC DNA]</scope>
    <source>
        <strain evidence="2 3">DSM 22187</strain>
    </source>
</reference>
<feature type="transmembrane region" description="Helical" evidence="1">
    <location>
        <begin position="12"/>
        <end position="32"/>
    </location>
</feature>
<accession>A0A1H6SG92</accession>